<evidence type="ECO:0000256" key="4">
    <source>
        <dbReference type="ARBA" id="ARBA00022989"/>
    </source>
</evidence>
<feature type="transmembrane region" description="Helical" evidence="6">
    <location>
        <begin position="158"/>
        <end position="181"/>
    </location>
</feature>
<feature type="transmembrane region" description="Helical" evidence="6">
    <location>
        <begin position="409"/>
        <end position="431"/>
    </location>
</feature>
<feature type="transmembrane region" description="Helical" evidence="6">
    <location>
        <begin position="24"/>
        <end position="47"/>
    </location>
</feature>
<name>A0A8R1TJ06_ONCVO</name>
<keyword evidence="4 6" id="KW-1133">Transmembrane helix</keyword>
<feature type="domain" description="Amino acid transporter transmembrane" evidence="7">
    <location>
        <begin position="23"/>
        <end position="399"/>
    </location>
</feature>
<organism evidence="8 9">
    <name type="scientific">Onchocerca volvulus</name>
    <dbReference type="NCBI Taxonomy" id="6282"/>
    <lineage>
        <taxon>Eukaryota</taxon>
        <taxon>Metazoa</taxon>
        <taxon>Ecdysozoa</taxon>
        <taxon>Nematoda</taxon>
        <taxon>Chromadorea</taxon>
        <taxon>Rhabditida</taxon>
        <taxon>Spirurina</taxon>
        <taxon>Spiruromorpha</taxon>
        <taxon>Filarioidea</taxon>
        <taxon>Onchocercidae</taxon>
        <taxon>Onchocerca</taxon>
    </lineage>
</organism>
<feature type="transmembrane region" description="Helical" evidence="6">
    <location>
        <begin position="234"/>
        <end position="257"/>
    </location>
</feature>
<evidence type="ECO:0000313" key="8">
    <source>
        <dbReference type="EnsemblMetazoa" id="OVOC10423.1"/>
    </source>
</evidence>
<accession>A0A8R1TJ06</accession>
<dbReference type="AlphaFoldDB" id="A0A8R1TJ06"/>
<feature type="transmembrane region" description="Helical" evidence="6">
    <location>
        <begin position="201"/>
        <end position="222"/>
    </location>
</feature>
<protein>
    <submittedName>
        <fullName evidence="8">Aa_trans domain-containing protein</fullName>
    </submittedName>
</protein>
<evidence type="ECO:0000256" key="3">
    <source>
        <dbReference type="ARBA" id="ARBA00022692"/>
    </source>
</evidence>
<feature type="transmembrane region" description="Helical" evidence="6">
    <location>
        <begin position="100"/>
        <end position="121"/>
    </location>
</feature>
<reference evidence="9" key="1">
    <citation type="submission" date="2013-10" db="EMBL/GenBank/DDBJ databases">
        <title>Genome sequencing of Onchocerca volvulus.</title>
        <authorList>
            <person name="Cotton J."/>
            <person name="Tsai J."/>
            <person name="Stanley E."/>
            <person name="Tracey A."/>
            <person name="Holroyd N."/>
            <person name="Lustigman S."/>
            <person name="Berriman M."/>
        </authorList>
    </citation>
    <scope>NUCLEOTIDE SEQUENCE</scope>
</reference>
<dbReference type="OMA" id="SQQVEEW"/>
<keyword evidence="2" id="KW-0813">Transport</keyword>
<proteinExistence type="predicted"/>
<feature type="transmembrane region" description="Helical" evidence="6">
    <location>
        <begin position="294"/>
        <end position="313"/>
    </location>
</feature>
<feature type="transmembrane region" description="Helical" evidence="6">
    <location>
        <begin position="53"/>
        <end position="79"/>
    </location>
</feature>
<evidence type="ECO:0000256" key="6">
    <source>
        <dbReference type="SAM" id="Phobius"/>
    </source>
</evidence>
<dbReference type="GO" id="GO:0016020">
    <property type="term" value="C:membrane"/>
    <property type="evidence" value="ECO:0007669"/>
    <property type="project" value="UniProtKB-SubCell"/>
</dbReference>
<keyword evidence="9" id="KW-1185">Reference proteome</keyword>
<evidence type="ECO:0000256" key="1">
    <source>
        <dbReference type="ARBA" id="ARBA00004370"/>
    </source>
</evidence>
<comment type="subcellular location">
    <subcellularLocation>
        <location evidence="1">Membrane</location>
    </subcellularLocation>
</comment>
<evidence type="ECO:0000256" key="5">
    <source>
        <dbReference type="ARBA" id="ARBA00023136"/>
    </source>
</evidence>
<feature type="transmembrane region" description="Helical" evidence="6">
    <location>
        <begin position="357"/>
        <end position="376"/>
    </location>
</feature>
<dbReference type="EMBL" id="CMVM020000338">
    <property type="status" value="NOT_ANNOTATED_CDS"/>
    <property type="molecule type" value="Genomic_DNA"/>
</dbReference>
<sequence>MTTIASLDIDDAAINYGKPNGLHWFTAALFLVADMAGAGIVALPVAMARSGSLAGIIIIILLTITFCYTACILSSNWIIMCNRWSIYAKHCRKPSICSCILNTVLFGVAVVFCLLASYIINDFIISITNYDIGFCYVLLFVTLAIYPVTLLRSPQDFWWAVVLAMLTTLFSVILILIGSWLDYGKCSSTAFDSRPIHYDAIIASLGTYMFGLGGHVVFPSVQHDMKFPKKFKRSAILAFTAVALIYLPVSLLGYAAYGNSLHDSVINSIQLNDLFFIFDFKYLLIFSTGWIRQFANLFIAIHCILTLTVVINPLNQEVENLVKAPHHFGWHRVFIRTIVILTVLFVAETVPKFGPVLNVIGGSTTALTSAILPLLYNNYLNASVHDPITNTYKRPTFIQVLQRNSKSKLLIDFAVIVISVIFGTATTYIAVVEMASTEFRMPCYLFFLENTPRNISANLSLEQLSVCN</sequence>
<dbReference type="Pfam" id="PF01490">
    <property type="entry name" value="Aa_trans"/>
    <property type="match status" value="1"/>
</dbReference>
<feature type="transmembrane region" description="Helical" evidence="6">
    <location>
        <begin position="127"/>
        <end position="146"/>
    </location>
</feature>
<dbReference type="Proteomes" id="UP000024404">
    <property type="component" value="Unassembled WGS sequence"/>
</dbReference>
<keyword evidence="5 6" id="KW-0472">Membrane</keyword>
<dbReference type="FunFam" id="1.20.1740.10:FF:000052">
    <property type="entry name" value="Lysine histidine transporter-like 3"/>
    <property type="match status" value="1"/>
</dbReference>
<reference evidence="8" key="2">
    <citation type="submission" date="2022-06" db="UniProtKB">
        <authorList>
            <consortium name="EnsemblMetazoa"/>
        </authorList>
    </citation>
    <scope>IDENTIFICATION</scope>
</reference>
<feature type="transmembrane region" description="Helical" evidence="6">
    <location>
        <begin position="333"/>
        <end position="350"/>
    </location>
</feature>
<evidence type="ECO:0000313" key="9">
    <source>
        <dbReference type="Proteomes" id="UP000024404"/>
    </source>
</evidence>
<dbReference type="PANTHER" id="PTHR48017">
    <property type="entry name" value="OS05G0424000 PROTEIN-RELATED"/>
    <property type="match status" value="1"/>
</dbReference>
<evidence type="ECO:0000256" key="2">
    <source>
        <dbReference type="ARBA" id="ARBA00022448"/>
    </source>
</evidence>
<evidence type="ECO:0000259" key="7">
    <source>
        <dbReference type="Pfam" id="PF01490"/>
    </source>
</evidence>
<keyword evidence="3 6" id="KW-0812">Transmembrane</keyword>
<dbReference type="InterPro" id="IPR013057">
    <property type="entry name" value="AA_transpt_TM"/>
</dbReference>
<dbReference type="EnsemblMetazoa" id="OVOC10423.1">
    <property type="protein sequence ID" value="OVOC10423.1"/>
    <property type="gene ID" value="WBGene00247232"/>
</dbReference>